<proteinExistence type="predicted"/>
<feature type="compositionally biased region" description="Low complexity" evidence="1">
    <location>
        <begin position="9"/>
        <end position="23"/>
    </location>
</feature>
<dbReference type="EMBL" id="JARAWP010000073">
    <property type="protein sequence ID" value="MDX3026152.1"/>
    <property type="molecule type" value="Genomic_DNA"/>
</dbReference>
<evidence type="ECO:0000313" key="2">
    <source>
        <dbReference type="EMBL" id="MDX3026152.1"/>
    </source>
</evidence>
<dbReference type="RefSeq" id="WP_319041273.1">
    <property type="nucleotide sequence ID" value="NZ_JARAWP010000073.1"/>
</dbReference>
<feature type="region of interest" description="Disordered" evidence="1">
    <location>
        <begin position="1"/>
        <end position="64"/>
    </location>
</feature>
<dbReference type="Proteomes" id="UP001272987">
    <property type="component" value="Unassembled WGS sequence"/>
</dbReference>
<name>A0ABU4MFY9_9ACTN</name>
<gene>
    <name evidence="2" type="ORF">PV666_51105</name>
</gene>
<reference evidence="2 3" key="1">
    <citation type="journal article" date="2023" name="Microb. Genom.">
        <title>Mesoterricola silvestris gen. nov., sp. nov., Mesoterricola sediminis sp. nov., Geothrix oryzae sp. nov., Geothrix edaphica sp. nov., Geothrix rubra sp. nov., and Geothrix limicola sp. nov., six novel members of Acidobacteriota isolated from soils.</title>
        <authorList>
            <person name="Weisberg A.J."/>
            <person name="Pearce E."/>
            <person name="Kramer C.G."/>
            <person name="Chang J.H."/>
            <person name="Clarke C.R."/>
        </authorList>
    </citation>
    <scope>NUCLEOTIDE SEQUENCE [LARGE SCALE GENOMIC DNA]</scope>
    <source>
        <strain evidence="2 3">NB05-1H</strain>
    </source>
</reference>
<evidence type="ECO:0000256" key="1">
    <source>
        <dbReference type="SAM" id="MobiDB-lite"/>
    </source>
</evidence>
<feature type="compositionally biased region" description="Basic and acidic residues" evidence="1">
    <location>
        <begin position="29"/>
        <end position="50"/>
    </location>
</feature>
<accession>A0ABU4MFY9</accession>
<sequence length="64" mass="6940">MSTARRRLGTGPSTTRSTPTTDTAPRLLPAERVEPDALLGEVERQDLVDRKGRRTLGPGVIKQG</sequence>
<protein>
    <submittedName>
        <fullName evidence="2">Uncharacterized protein</fullName>
    </submittedName>
</protein>
<evidence type="ECO:0000313" key="3">
    <source>
        <dbReference type="Proteomes" id="UP001272987"/>
    </source>
</evidence>
<organism evidence="2 3">
    <name type="scientific">Streptomyces acidiscabies</name>
    <dbReference type="NCBI Taxonomy" id="42234"/>
    <lineage>
        <taxon>Bacteria</taxon>
        <taxon>Bacillati</taxon>
        <taxon>Actinomycetota</taxon>
        <taxon>Actinomycetes</taxon>
        <taxon>Kitasatosporales</taxon>
        <taxon>Streptomycetaceae</taxon>
        <taxon>Streptomyces</taxon>
    </lineage>
</organism>
<keyword evidence="3" id="KW-1185">Reference proteome</keyword>
<comment type="caution">
    <text evidence="2">The sequence shown here is derived from an EMBL/GenBank/DDBJ whole genome shotgun (WGS) entry which is preliminary data.</text>
</comment>